<gene>
    <name evidence="8" type="ORF">LTR24_009703</name>
</gene>
<dbReference type="SUPFAM" id="SSF51735">
    <property type="entry name" value="NAD(P)-binding Rossmann-fold domains"/>
    <property type="match status" value="1"/>
</dbReference>
<dbReference type="InterPro" id="IPR002328">
    <property type="entry name" value="ADH_Zn_CS"/>
</dbReference>
<dbReference type="CDD" id="cd08286">
    <property type="entry name" value="FDH_like_ADH2"/>
    <property type="match status" value="1"/>
</dbReference>
<protein>
    <recommendedName>
        <fullName evidence="7">Enoyl reductase (ER) domain-containing protein</fullName>
    </recommendedName>
</protein>
<comment type="caution">
    <text evidence="8">The sequence shown here is derived from an EMBL/GenBank/DDBJ whole genome shotgun (WGS) entry which is preliminary data.</text>
</comment>
<dbReference type="EMBL" id="JAVRRG010000229">
    <property type="protein sequence ID" value="KAK5077375.1"/>
    <property type="molecule type" value="Genomic_DNA"/>
</dbReference>
<evidence type="ECO:0000256" key="6">
    <source>
        <dbReference type="RuleBase" id="RU361277"/>
    </source>
</evidence>
<dbReference type="PROSITE" id="PS00059">
    <property type="entry name" value="ADH_ZINC"/>
    <property type="match status" value="1"/>
</dbReference>
<dbReference type="InterPro" id="IPR036291">
    <property type="entry name" value="NAD(P)-bd_dom_sf"/>
</dbReference>
<proteinExistence type="inferred from homology"/>
<evidence type="ECO:0000313" key="9">
    <source>
        <dbReference type="Proteomes" id="UP001345013"/>
    </source>
</evidence>
<evidence type="ECO:0000256" key="1">
    <source>
        <dbReference type="ARBA" id="ARBA00001947"/>
    </source>
</evidence>
<keyword evidence="3 6" id="KW-0479">Metal-binding</keyword>
<dbReference type="SUPFAM" id="SSF50129">
    <property type="entry name" value="GroES-like"/>
    <property type="match status" value="1"/>
</dbReference>
<sequence length="347" mass="36915">MKALVYRGLNQIKLEDKPKPEIRDPTDAIIKIKYTTICGSDLHILQGHVPTCKEGITIGHEGVGTVDAVGDGVKAFKPGDTVLISCMSSCSSCKLCRRGMLSHCEKGGWVLGHTIDGTQAEYVRTPLADSSLHHVPEGIDEKALVMLSDIVPTGYEVGVLAGKVRPGSTVAIVGAGPVGLSALLTAKLLSPSLLIMIDKDPSRLDAAKAMGADRVIDSSKEDAEKIVMELTNGVGCDTVMEAVGIPATFELCQNLVGFGSTLANIGVHGKEATLHIEKLWGYNMAITMGFVNTTSTDTLMRMFQAGTLKLDSLITHEFNLQKDGEKAYSTFGAAAEHKALKMIMTTS</sequence>
<dbReference type="Pfam" id="PF08240">
    <property type="entry name" value="ADH_N"/>
    <property type="match status" value="1"/>
</dbReference>
<evidence type="ECO:0000313" key="8">
    <source>
        <dbReference type="EMBL" id="KAK5077375.1"/>
    </source>
</evidence>
<evidence type="ECO:0000259" key="7">
    <source>
        <dbReference type="SMART" id="SM00829"/>
    </source>
</evidence>
<keyword evidence="5" id="KW-0560">Oxidoreductase</keyword>
<evidence type="ECO:0000256" key="2">
    <source>
        <dbReference type="ARBA" id="ARBA00008072"/>
    </source>
</evidence>
<evidence type="ECO:0000256" key="3">
    <source>
        <dbReference type="ARBA" id="ARBA00022723"/>
    </source>
</evidence>
<dbReference type="Gene3D" id="3.40.50.720">
    <property type="entry name" value="NAD(P)-binding Rossmann-like Domain"/>
    <property type="match status" value="1"/>
</dbReference>
<dbReference type="Gene3D" id="3.90.180.10">
    <property type="entry name" value="Medium-chain alcohol dehydrogenases, catalytic domain"/>
    <property type="match status" value="1"/>
</dbReference>
<name>A0ABR0JW46_9EURO</name>
<comment type="cofactor">
    <cofactor evidence="1 6">
        <name>Zn(2+)</name>
        <dbReference type="ChEBI" id="CHEBI:29105"/>
    </cofactor>
</comment>
<accession>A0ABR0JW46</accession>
<keyword evidence="4 6" id="KW-0862">Zinc</keyword>
<dbReference type="SMART" id="SM00829">
    <property type="entry name" value="PKS_ER"/>
    <property type="match status" value="1"/>
</dbReference>
<dbReference type="Pfam" id="PF00107">
    <property type="entry name" value="ADH_zinc_N"/>
    <property type="match status" value="1"/>
</dbReference>
<organism evidence="8 9">
    <name type="scientific">Lithohypha guttulata</name>
    <dbReference type="NCBI Taxonomy" id="1690604"/>
    <lineage>
        <taxon>Eukaryota</taxon>
        <taxon>Fungi</taxon>
        <taxon>Dikarya</taxon>
        <taxon>Ascomycota</taxon>
        <taxon>Pezizomycotina</taxon>
        <taxon>Eurotiomycetes</taxon>
        <taxon>Chaetothyriomycetidae</taxon>
        <taxon>Chaetothyriales</taxon>
        <taxon>Trichomeriaceae</taxon>
        <taxon>Lithohypha</taxon>
    </lineage>
</organism>
<dbReference type="InterPro" id="IPR011032">
    <property type="entry name" value="GroES-like_sf"/>
</dbReference>
<reference evidence="8 9" key="1">
    <citation type="submission" date="2023-08" db="EMBL/GenBank/DDBJ databases">
        <title>Black Yeasts Isolated from many extreme environments.</title>
        <authorList>
            <person name="Coleine C."/>
            <person name="Stajich J.E."/>
            <person name="Selbmann L."/>
        </authorList>
    </citation>
    <scope>NUCLEOTIDE SEQUENCE [LARGE SCALE GENOMIC DNA]</scope>
    <source>
        <strain evidence="8 9">CCFEE 5885</strain>
    </source>
</reference>
<dbReference type="InterPro" id="IPR020843">
    <property type="entry name" value="ER"/>
</dbReference>
<dbReference type="InterPro" id="IPR013149">
    <property type="entry name" value="ADH-like_C"/>
</dbReference>
<dbReference type="PANTHER" id="PTHR42813">
    <property type="entry name" value="ZINC-TYPE ALCOHOL DEHYDROGENASE-LIKE"/>
    <property type="match status" value="1"/>
</dbReference>
<dbReference type="PANTHER" id="PTHR42813:SF4">
    <property type="entry name" value="NADP-DEPENDENT ISOPROPANOL DEHYDROGENASE"/>
    <property type="match status" value="1"/>
</dbReference>
<evidence type="ECO:0000256" key="4">
    <source>
        <dbReference type="ARBA" id="ARBA00022833"/>
    </source>
</evidence>
<dbReference type="Proteomes" id="UP001345013">
    <property type="component" value="Unassembled WGS sequence"/>
</dbReference>
<feature type="domain" description="Enoyl reductase (ER)" evidence="7">
    <location>
        <begin position="7"/>
        <end position="344"/>
    </location>
</feature>
<evidence type="ECO:0000256" key="5">
    <source>
        <dbReference type="ARBA" id="ARBA00023002"/>
    </source>
</evidence>
<comment type="similarity">
    <text evidence="2 6">Belongs to the zinc-containing alcohol dehydrogenase family.</text>
</comment>
<keyword evidence="9" id="KW-1185">Reference proteome</keyword>
<dbReference type="InterPro" id="IPR013154">
    <property type="entry name" value="ADH-like_N"/>
</dbReference>